<dbReference type="InterPro" id="IPR017927">
    <property type="entry name" value="FAD-bd_FR_type"/>
</dbReference>
<keyword evidence="6" id="KW-0411">Iron-sulfur</keyword>
<evidence type="ECO:0000256" key="5">
    <source>
        <dbReference type="ARBA" id="ARBA00023004"/>
    </source>
</evidence>
<dbReference type="Gene3D" id="2.40.30.10">
    <property type="entry name" value="Translation factors"/>
    <property type="match status" value="1"/>
</dbReference>
<dbReference type="InterPro" id="IPR050415">
    <property type="entry name" value="MRET"/>
</dbReference>
<dbReference type="PANTHER" id="PTHR47354">
    <property type="entry name" value="NADH OXIDOREDUCTASE HCR"/>
    <property type="match status" value="1"/>
</dbReference>
<evidence type="ECO:0000313" key="10">
    <source>
        <dbReference type="Proteomes" id="UP000180246"/>
    </source>
</evidence>
<proteinExistence type="predicted"/>
<keyword evidence="1" id="KW-0285">Flavoprotein</keyword>
<evidence type="ECO:0000256" key="1">
    <source>
        <dbReference type="ARBA" id="ARBA00022630"/>
    </source>
</evidence>
<evidence type="ECO:0000256" key="6">
    <source>
        <dbReference type="ARBA" id="ARBA00023014"/>
    </source>
</evidence>
<evidence type="ECO:0000259" key="7">
    <source>
        <dbReference type="PROSITE" id="PS51085"/>
    </source>
</evidence>
<dbReference type="InterPro" id="IPR039261">
    <property type="entry name" value="FNR_nucleotide-bd"/>
</dbReference>
<dbReference type="GO" id="GO:0016491">
    <property type="term" value="F:oxidoreductase activity"/>
    <property type="evidence" value="ECO:0007669"/>
    <property type="project" value="UniProtKB-KW"/>
</dbReference>
<feature type="domain" description="FAD-binding FR-type" evidence="8">
    <location>
        <begin position="2"/>
        <end position="106"/>
    </location>
</feature>
<dbReference type="EMBL" id="JRYB01000001">
    <property type="protein sequence ID" value="OIJ43144.1"/>
    <property type="molecule type" value="Genomic_DNA"/>
</dbReference>
<dbReference type="PROSITE" id="PS00197">
    <property type="entry name" value="2FE2S_FER_1"/>
    <property type="match status" value="1"/>
</dbReference>
<dbReference type="PRINTS" id="PR00409">
    <property type="entry name" value="PHDIOXRDTASE"/>
</dbReference>
<evidence type="ECO:0000256" key="3">
    <source>
        <dbReference type="ARBA" id="ARBA00022723"/>
    </source>
</evidence>
<dbReference type="AlphaFoldDB" id="A0A1S2NEP3"/>
<dbReference type="SUPFAM" id="SSF63380">
    <property type="entry name" value="Riboflavin synthase domain-like"/>
    <property type="match status" value="1"/>
</dbReference>
<gene>
    <name evidence="9" type="ORF">LO55_3328</name>
</gene>
<dbReference type="InterPro" id="IPR017938">
    <property type="entry name" value="Riboflavin_synthase-like_b-brl"/>
</dbReference>
<dbReference type="InterPro" id="IPR001041">
    <property type="entry name" value="2Fe-2S_ferredoxin-type"/>
</dbReference>
<dbReference type="PROSITE" id="PS51085">
    <property type="entry name" value="2FE2S_FER_2"/>
    <property type="match status" value="1"/>
</dbReference>
<dbReference type="Gene3D" id="3.40.50.80">
    <property type="entry name" value="Nucleotide-binding domain of ferredoxin-NADP reductase (FNR) module"/>
    <property type="match status" value="1"/>
</dbReference>
<dbReference type="PANTHER" id="PTHR47354:SF1">
    <property type="entry name" value="CARNITINE MONOOXYGENASE REDUCTASE SUBUNIT"/>
    <property type="match status" value="1"/>
</dbReference>
<dbReference type="SUPFAM" id="SSF54292">
    <property type="entry name" value="2Fe-2S ferredoxin-like"/>
    <property type="match status" value="1"/>
</dbReference>
<dbReference type="GO" id="GO:0051537">
    <property type="term" value="F:2 iron, 2 sulfur cluster binding"/>
    <property type="evidence" value="ECO:0007669"/>
    <property type="project" value="UniProtKB-KW"/>
</dbReference>
<dbReference type="Pfam" id="PF00111">
    <property type="entry name" value="Fer2"/>
    <property type="match status" value="1"/>
</dbReference>
<dbReference type="Gene3D" id="3.10.20.30">
    <property type="match status" value="1"/>
</dbReference>
<evidence type="ECO:0000313" key="9">
    <source>
        <dbReference type="EMBL" id="OIJ43144.1"/>
    </source>
</evidence>
<dbReference type="CDD" id="cd06185">
    <property type="entry name" value="PDR_like"/>
    <property type="match status" value="1"/>
</dbReference>
<comment type="caution">
    <text evidence="9">The sequence shown here is derived from an EMBL/GenBank/DDBJ whole genome shotgun (WGS) entry which is preliminary data.</text>
</comment>
<dbReference type="Proteomes" id="UP000180246">
    <property type="component" value="Unassembled WGS sequence"/>
</dbReference>
<keyword evidence="3" id="KW-0479">Metal-binding</keyword>
<keyword evidence="4" id="KW-0560">Oxidoreductase</keyword>
<dbReference type="CDD" id="cd00207">
    <property type="entry name" value="fer2"/>
    <property type="match status" value="1"/>
</dbReference>
<sequence length="315" mass="34076">MADFMMYLIDAIVRHGPVVREFRLAPEGGAPLPPWQPGAHVELAFTSRAGARHRNAYSVVGEEGGMLRIAVQREEGGRGGSRVLHDEFEPGMALEVSLPLNGFTLHPGSTRTVLIAGGIGITPMLPMARALETAGASYQLHYLARDSARLVLAADWQALGQDRVRTYATASEGRPDLGRMIGPWQPGCELHACGPSVLLEAIRAAATAQGWPQRHVRVESFGARAHDEDRPLRVVLRQSGMTLDVAPGESILEAMIEADVFVSYECKRGECGNCYAGVVSGEPLHRDVCLNARQRAIGMTPCVSWARGPLLELDL</sequence>
<name>A0A1S2NEP3_9BURK</name>
<accession>A0A1S2NEP3</accession>
<dbReference type="InterPro" id="IPR006058">
    <property type="entry name" value="2Fe2S_fd_BS"/>
</dbReference>
<dbReference type="InterPro" id="IPR036010">
    <property type="entry name" value="2Fe-2S_ferredoxin-like_sf"/>
</dbReference>
<keyword evidence="5" id="KW-0408">Iron</keyword>
<evidence type="ECO:0000256" key="2">
    <source>
        <dbReference type="ARBA" id="ARBA00022714"/>
    </source>
</evidence>
<reference evidence="9 10" key="1">
    <citation type="submission" date="2014-10" db="EMBL/GenBank/DDBJ databases">
        <authorList>
            <person name="Seo M.-J."/>
            <person name="Seok Y.J."/>
            <person name="Cha I.-T."/>
        </authorList>
    </citation>
    <scope>NUCLEOTIDE SEQUENCE [LARGE SCALE GENOMIC DNA]</scope>
    <source>
        <strain evidence="9 10">NEU</strain>
    </source>
</reference>
<keyword evidence="2" id="KW-0001">2Fe-2S</keyword>
<dbReference type="InterPro" id="IPR012675">
    <property type="entry name" value="Beta-grasp_dom_sf"/>
</dbReference>
<dbReference type="PROSITE" id="PS51384">
    <property type="entry name" value="FAD_FR"/>
    <property type="match status" value="1"/>
</dbReference>
<dbReference type="GO" id="GO:0046872">
    <property type="term" value="F:metal ion binding"/>
    <property type="evidence" value="ECO:0007669"/>
    <property type="project" value="UniProtKB-KW"/>
</dbReference>
<dbReference type="SUPFAM" id="SSF52343">
    <property type="entry name" value="Ferredoxin reductase-like, C-terminal NADP-linked domain"/>
    <property type="match status" value="1"/>
</dbReference>
<evidence type="ECO:0000256" key="4">
    <source>
        <dbReference type="ARBA" id="ARBA00023002"/>
    </source>
</evidence>
<feature type="domain" description="2Fe-2S ferredoxin-type" evidence="7">
    <location>
        <begin position="230"/>
        <end position="315"/>
    </location>
</feature>
<dbReference type="RefSeq" id="WP_083415372.1">
    <property type="nucleotide sequence ID" value="NZ_JRYB01000001.1"/>
</dbReference>
<evidence type="ECO:0000259" key="8">
    <source>
        <dbReference type="PROSITE" id="PS51384"/>
    </source>
</evidence>
<organism evidence="9 10">
    <name type="scientific">Massilia timonae</name>
    <dbReference type="NCBI Taxonomy" id="47229"/>
    <lineage>
        <taxon>Bacteria</taxon>
        <taxon>Pseudomonadati</taxon>
        <taxon>Pseudomonadota</taxon>
        <taxon>Betaproteobacteria</taxon>
        <taxon>Burkholderiales</taxon>
        <taxon>Oxalobacteraceae</taxon>
        <taxon>Telluria group</taxon>
        <taxon>Massilia</taxon>
    </lineage>
</organism>
<protein>
    <submittedName>
        <fullName evidence="9">2Fe-2S iron-sulfur cluster binding domain protein</fullName>
    </submittedName>
</protein>